<dbReference type="PROSITE" id="PS00455">
    <property type="entry name" value="AMP_BINDING"/>
    <property type="match status" value="1"/>
</dbReference>
<gene>
    <name evidence="7" type="ORF">QE367_003131</name>
</gene>
<dbReference type="InterPro" id="IPR042099">
    <property type="entry name" value="ANL_N_sf"/>
</dbReference>
<dbReference type="InterPro" id="IPR000873">
    <property type="entry name" value="AMP-dep_synth/lig_dom"/>
</dbReference>
<feature type="domain" description="AMP-binding enzyme C-terminal" evidence="6">
    <location>
        <begin position="460"/>
        <end position="537"/>
    </location>
</feature>
<dbReference type="Gene3D" id="3.30.300.30">
    <property type="match status" value="1"/>
</dbReference>
<feature type="domain" description="AMP-dependent synthetase/ligase" evidence="5">
    <location>
        <begin position="55"/>
        <end position="410"/>
    </location>
</feature>
<keyword evidence="4" id="KW-0067">ATP-binding</keyword>
<dbReference type="EC" id="6.2.1.1" evidence="7"/>
<evidence type="ECO:0000313" key="7">
    <source>
        <dbReference type="EMBL" id="MDR6168927.1"/>
    </source>
</evidence>
<protein>
    <submittedName>
        <fullName evidence="7">Acetyl-CoA synthetase</fullName>
        <ecNumber evidence="7">6.2.1.1</ecNumber>
    </submittedName>
</protein>
<dbReference type="Proteomes" id="UP001260188">
    <property type="component" value="Unassembled WGS sequence"/>
</dbReference>
<dbReference type="InterPro" id="IPR020845">
    <property type="entry name" value="AMP-binding_CS"/>
</dbReference>
<comment type="caution">
    <text evidence="7">The sequence shown here is derived from an EMBL/GenBank/DDBJ whole genome shotgun (WGS) entry which is preliminary data.</text>
</comment>
<sequence>MSSPDATAATAAFRAARDFLLDNAHSPEAAHAGFSWPDVGDHFNWAVDWFDAIATGNDRIALHVVDEDGSETRVTYDEMRRRSNRVANWLTGLGVGHGDAVMLMLGNRVELWEAMLAILKIGAVILPTSVVLGADDLLERVERADIRAILADPVDAAKFDGIAGGFERVVVGGERPGWHSFADAADADDAAPGVVVASDDPAIVYFTSGTTSRPKMVVHTHVSYPVGHLSTTYWIGVRPGDVHMTISAPGWGKHAWSLFFAPWIAEATIFVYNYARFDAARLVEQLDRNAVNTFCAPPTVWRMLIQADLEKRPRALRELLSAGEPLNPEVIDTIQRWWGLQIRDGYGQTELTAVIGNTPGVAVKPGAMGRPLPGNDIVLIDPLTGRIGDEGEICLPTAPIRPLNLMPGYLGEPERTARVDHDGYYHTSDVAVRDAAGQLTFVGRTDDVFKASDFKVSPFEVESILLTHPAVAEAGVVGAPDAVRLNIVKAYVSLAASWEASAETARAILAHAREHMPPYMRVRRVEFFELPKTISGKIRRVELREREVAAADAGERVTTEWRESDFPDLKG</sequence>
<dbReference type="PANTHER" id="PTHR43605:SF10">
    <property type="entry name" value="ACYL-COA SYNTHETASE MEDIUM CHAIN FAMILY MEMBER 3"/>
    <property type="match status" value="1"/>
</dbReference>
<dbReference type="Pfam" id="PF13193">
    <property type="entry name" value="AMP-binding_C"/>
    <property type="match status" value="1"/>
</dbReference>
<accession>A0ABU1I5W9</accession>
<dbReference type="InterPro" id="IPR025110">
    <property type="entry name" value="AMP-bd_C"/>
</dbReference>
<evidence type="ECO:0000259" key="5">
    <source>
        <dbReference type="Pfam" id="PF00501"/>
    </source>
</evidence>
<comment type="similarity">
    <text evidence="1">Belongs to the ATP-dependent AMP-binding enzyme family.</text>
</comment>
<evidence type="ECO:0000259" key="6">
    <source>
        <dbReference type="Pfam" id="PF13193"/>
    </source>
</evidence>
<dbReference type="GO" id="GO:0003987">
    <property type="term" value="F:acetate-CoA ligase activity"/>
    <property type="evidence" value="ECO:0007669"/>
    <property type="project" value="UniProtKB-EC"/>
</dbReference>
<keyword evidence="3" id="KW-0547">Nucleotide-binding</keyword>
<evidence type="ECO:0000256" key="4">
    <source>
        <dbReference type="ARBA" id="ARBA00022840"/>
    </source>
</evidence>
<dbReference type="EMBL" id="JAVIZA010000001">
    <property type="protein sequence ID" value="MDR6168927.1"/>
    <property type="molecule type" value="Genomic_DNA"/>
</dbReference>
<keyword evidence="8" id="KW-1185">Reference proteome</keyword>
<organism evidence="7 8">
    <name type="scientific">Microbacterium paludicola</name>
    <dbReference type="NCBI Taxonomy" id="300019"/>
    <lineage>
        <taxon>Bacteria</taxon>
        <taxon>Bacillati</taxon>
        <taxon>Actinomycetota</taxon>
        <taxon>Actinomycetes</taxon>
        <taxon>Micrococcales</taxon>
        <taxon>Microbacteriaceae</taxon>
        <taxon>Microbacterium</taxon>
    </lineage>
</organism>
<dbReference type="InterPro" id="IPR045851">
    <property type="entry name" value="AMP-bd_C_sf"/>
</dbReference>
<dbReference type="PANTHER" id="PTHR43605">
    <property type="entry name" value="ACYL-COENZYME A SYNTHETASE"/>
    <property type="match status" value="1"/>
</dbReference>
<evidence type="ECO:0000256" key="1">
    <source>
        <dbReference type="ARBA" id="ARBA00006432"/>
    </source>
</evidence>
<evidence type="ECO:0000313" key="8">
    <source>
        <dbReference type="Proteomes" id="UP001260188"/>
    </source>
</evidence>
<proteinExistence type="inferred from homology"/>
<evidence type="ECO:0000256" key="2">
    <source>
        <dbReference type="ARBA" id="ARBA00022598"/>
    </source>
</evidence>
<dbReference type="SUPFAM" id="SSF56801">
    <property type="entry name" value="Acetyl-CoA synthetase-like"/>
    <property type="match status" value="1"/>
</dbReference>
<evidence type="ECO:0000256" key="3">
    <source>
        <dbReference type="ARBA" id="ARBA00022741"/>
    </source>
</evidence>
<dbReference type="InterPro" id="IPR051087">
    <property type="entry name" value="Mitochondrial_ACSM"/>
</dbReference>
<dbReference type="Gene3D" id="3.40.50.12780">
    <property type="entry name" value="N-terminal domain of ligase-like"/>
    <property type="match status" value="1"/>
</dbReference>
<dbReference type="RefSeq" id="WP_309667925.1">
    <property type="nucleotide sequence ID" value="NZ_JAVIZA010000001.1"/>
</dbReference>
<dbReference type="Pfam" id="PF00501">
    <property type="entry name" value="AMP-binding"/>
    <property type="match status" value="1"/>
</dbReference>
<reference evidence="7 8" key="1">
    <citation type="submission" date="2023-08" db="EMBL/GenBank/DDBJ databases">
        <title>Functional and genomic diversity of the sorghum phyllosphere microbiome.</title>
        <authorList>
            <person name="Shade A."/>
        </authorList>
    </citation>
    <scope>NUCLEOTIDE SEQUENCE [LARGE SCALE GENOMIC DNA]</scope>
    <source>
        <strain evidence="7 8">SORGH_AS_0919</strain>
    </source>
</reference>
<name>A0ABU1I5W9_9MICO</name>
<keyword evidence="2 7" id="KW-0436">Ligase</keyword>